<comment type="caution">
    <text evidence="4">The sequence shown here is derived from an EMBL/GenBank/DDBJ whole genome shotgun (WGS) entry which is preliminary data.</text>
</comment>
<evidence type="ECO:0000256" key="1">
    <source>
        <dbReference type="ARBA" id="ARBA00006068"/>
    </source>
</evidence>
<name>A0A853EYK1_9MICO</name>
<comment type="similarity">
    <text evidence="1">Belongs to the LytR/CpsA/Psr (LCP) family.</text>
</comment>
<dbReference type="Pfam" id="PF03816">
    <property type="entry name" value="LytR_cpsA_psr"/>
    <property type="match status" value="1"/>
</dbReference>
<proteinExistence type="inferred from homology"/>
<dbReference type="Proteomes" id="UP000561011">
    <property type="component" value="Unassembled WGS sequence"/>
</dbReference>
<evidence type="ECO:0000313" key="4">
    <source>
        <dbReference type="EMBL" id="NYS93908.1"/>
    </source>
</evidence>
<gene>
    <name evidence="4" type="ORF">HZZ10_10305</name>
</gene>
<dbReference type="EMBL" id="JACBYE010000022">
    <property type="protein sequence ID" value="NYS93908.1"/>
    <property type="molecule type" value="Genomic_DNA"/>
</dbReference>
<evidence type="ECO:0000256" key="2">
    <source>
        <dbReference type="SAM" id="MobiDB-lite"/>
    </source>
</evidence>
<protein>
    <submittedName>
        <fullName evidence="4">LCP family protein</fullName>
    </submittedName>
</protein>
<dbReference type="InterPro" id="IPR004474">
    <property type="entry name" value="LytR_CpsA_psr"/>
</dbReference>
<dbReference type="PANTHER" id="PTHR33392:SF6">
    <property type="entry name" value="POLYISOPRENYL-TEICHOIC ACID--PEPTIDOGLYCAN TEICHOIC ACID TRANSFERASE TAGU"/>
    <property type="match status" value="1"/>
</dbReference>
<accession>A0A853EYK1</accession>
<evidence type="ECO:0000313" key="5">
    <source>
        <dbReference type="Proteomes" id="UP000561011"/>
    </source>
</evidence>
<organism evidence="4 5">
    <name type="scientific">Sanguibacter inulinus</name>
    <dbReference type="NCBI Taxonomy" id="60922"/>
    <lineage>
        <taxon>Bacteria</taxon>
        <taxon>Bacillati</taxon>
        <taxon>Actinomycetota</taxon>
        <taxon>Actinomycetes</taxon>
        <taxon>Micrococcales</taxon>
        <taxon>Sanguibacteraceae</taxon>
        <taxon>Sanguibacter</taxon>
    </lineage>
</organism>
<dbReference type="Gene3D" id="3.40.630.190">
    <property type="entry name" value="LCP protein"/>
    <property type="match status" value="1"/>
</dbReference>
<dbReference type="NCBIfam" id="TIGR00350">
    <property type="entry name" value="lytR_cpsA_psr"/>
    <property type="match status" value="1"/>
</dbReference>
<keyword evidence="5" id="KW-1185">Reference proteome</keyword>
<feature type="domain" description="Cell envelope-related transcriptional attenuator" evidence="3">
    <location>
        <begin position="26"/>
        <end position="190"/>
    </location>
</feature>
<sequence>MTFLVIASDDRSGENAALGGESPGMRSDTTMLVHLSGDRTRVDVVSIPRDTLVDVPACPTTHGEIPARSGVMFNSAFAFGWDRGQDLESAAACTVRAAEAVSGVRMDGFVVVDFAGFVAMVDALEGVPITLDQAIDAPEADLLLPAGPQVLDGRQALGLARARSGAGLDGSDLRRIDRQHDLVDAMTARLVEQDLLTDAPRLLRFLDAATSSLSASPGLSSLQDLAGIAMSLNEVAADDVVVLTPEVARAPSNKNRVVFTGGRRRRLGPSPARPACRRTGRVKVVAPGTDPPRSALDQASAPVFSGSAVGKLSPQSLHPPDAGASPAPTRCPLG</sequence>
<dbReference type="AlphaFoldDB" id="A0A853EYK1"/>
<evidence type="ECO:0000259" key="3">
    <source>
        <dbReference type="Pfam" id="PF03816"/>
    </source>
</evidence>
<dbReference type="RefSeq" id="WP_179913429.1">
    <property type="nucleotide sequence ID" value="NZ_JACBYE010000022.1"/>
</dbReference>
<dbReference type="InterPro" id="IPR050922">
    <property type="entry name" value="LytR/CpsA/Psr_CW_biosynth"/>
</dbReference>
<reference evidence="4 5" key="1">
    <citation type="submission" date="2020-07" db="EMBL/GenBank/DDBJ databases">
        <title>MOT database genomes.</title>
        <authorList>
            <person name="Joseph S."/>
            <person name="Aduse-Opoku J."/>
            <person name="Hashim A."/>
            <person name="Wade W."/>
            <person name="Curtis M."/>
        </authorList>
    </citation>
    <scope>NUCLEOTIDE SEQUENCE [LARGE SCALE GENOMIC DNA]</scope>
    <source>
        <strain evidence="4 5">DSM 100099</strain>
    </source>
</reference>
<feature type="region of interest" description="Disordered" evidence="2">
    <location>
        <begin position="284"/>
        <end position="334"/>
    </location>
</feature>
<dbReference type="PANTHER" id="PTHR33392">
    <property type="entry name" value="POLYISOPRENYL-TEICHOIC ACID--PEPTIDOGLYCAN TEICHOIC ACID TRANSFERASE TAGU"/>
    <property type="match status" value="1"/>
</dbReference>